<dbReference type="STRING" id="880071.Fleli_2986"/>
<dbReference type="eggNOG" id="COG3385">
    <property type="taxonomic scope" value="Bacteria"/>
</dbReference>
<dbReference type="OrthoDB" id="870068at2"/>
<evidence type="ECO:0000259" key="1">
    <source>
        <dbReference type="Pfam" id="PF01609"/>
    </source>
</evidence>
<dbReference type="GO" id="GO:0004803">
    <property type="term" value="F:transposase activity"/>
    <property type="evidence" value="ECO:0007669"/>
    <property type="project" value="InterPro"/>
</dbReference>
<dbReference type="EMBL" id="CP003345">
    <property type="protein sequence ID" value="AFM05329.1"/>
    <property type="molecule type" value="Genomic_DNA"/>
</dbReference>
<protein>
    <submittedName>
        <fullName evidence="2">Transposase family protein</fullName>
    </submittedName>
</protein>
<dbReference type="AlphaFoldDB" id="I4AMZ4"/>
<dbReference type="Pfam" id="PF01609">
    <property type="entry name" value="DDE_Tnp_1"/>
    <property type="match status" value="1"/>
</dbReference>
<dbReference type="InterPro" id="IPR002559">
    <property type="entry name" value="Transposase_11"/>
</dbReference>
<dbReference type="HOGENOM" id="CLU_067752_0_0_10"/>
<keyword evidence="3" id="KW-1185">Reference proteome</keyword>
<sequence length="358" mass="41881">MNNSLGDLYSSYLISSSGQVTCTGLSDLLDNSIVHDKFTQFLNTSELEGNYLWNRVKKKVRFLDNLEGSMDRLLIIDDHIEEKPYMQENGLISWHWSHVKKRSVKGINQLSVLYSVSDYNIPVGFNFVHKTVEYEDKGQIKYKSPETKNEKYRKLIAQAITNKVGFEYVLSDSWFSSVKNMQFIKKESQKEFIMPIKKNRRIALSKQETEKGNYQALSELTIADKSTVTVYLKGVDFPLTLVKQVFKNKDESEGILYLVSSKEELDFEQITTLYKKRWKVEEHHKSIKSNLNYSKSPAYKPKTQQNHCVMCLVAFFEWECICKKLKTNHFELKYKIYINALKMAFQQVEQMKQKLKVA</sequence>
<feature type="domain" description="Transposase IS4-like" evidence="1">
    <location>
        <begin position="148"/>
        <end position="314"/>
    </location>
</feature>
<dbReference type="KEGG" id="fli:Fleli_2986"/>
<evidence type="ECO:0000313" key="3">
    <source>
        <dbReference type="Proteomes" id="UP000006054"/>
    </source>
</evidence>
<proteinExistence type="predicted"/>
<accession>I4AMZ4</accession>
<dbReference type="GO" id="GO:0003677">
    <property type="term" value="F:DNA binding"/>
    <property type="evidence" value="ECO:0007669"/>
    <property type="project" value="InterPro"/>
</dbReference>
<dbReference type="RefSeq" id="WP_014798763.1">
    <property type="nucleotide sequence ID" value="NC_018018.1"/>
</dbReference>
<dbReference type="SUPFAM" id="SSF53098">
    <property type="entry name" value="Ribonuclease H-like"/>
    <property type="match status" value="1"/>
</dbReference>
<evidence type="ECO:0000313" key="2">
    <source>
        <dbReference type="EMBL" id="AFM05329.1"/>
    </source>
</evidence>
<reference evidence="3" key="1">
    <citation type="submission" date="2012-06" db="EMBL/GenBank/DDBJ databases">
        <title>The complete genome of Flexibacter litoralis DSM 6794.</title>
        <authorList>
            <person name="Lucas S."/>
            <person name="Copeland A."/>
            <person name="Lapidus A."/>
            <person name="Glavina del Rio T."/>
            <person name="Dalin E."/>
            <person name="Tice H."/>
            <person name="Bruce D."/>
            <person name="Goodwin L."/>
            <person name="Pitluck S."/>
            <person name="Peters L."/>
            <person name="Ovchinnikova G."/>
            <person name="Lu M."/>
            <person name="Kyrpides N."/>
            <person name="Mavromatis K."/>
            <person name="Ivanova N."/>
            <person name="Brettin T."/>
            <person name="Detter J.C."/>
            <person name="Han C."/>
            <person name="Larimer F."/>
            <person name="Land M."/>
            <person name="Hauser L."/>
            <person name="Markowitz V."/>
            <person name="Cheng J.-F."/>
            <person name="Hugenholtz P."/>
            <person name="Woyke T."/>
            <person name="Wu D."/>
            <person name="Spring S."/>
            <person name="Lang E."/>
            <person name="Kopitz M."/>
            <person name="Brambilla E."/>
            <person name="Klenk H.-P."/>
            <person name="Eisen J.A."/>
        </authorList>
    </citation>
    <scope>NUCLEOTIDE SEQUENCE [LARGE SCALE GENOMIC DNA]</scope>
    <source>
        <strain evidence="3">ATCC 23117 / DSM 6794 / NBRC 15988 / NCIMB 1366 / Sio-4</strain>
    </source>
</reference>
<name>I4AMZ4_BERLS</name>
<dbReference type="InterPro" id="IPR012337">
    <property type="entry name" value="RNaseH-like_sf"/>
</dbReference>
<gene>
    <name evidence="2" type="ordered locus">Fleli_2986</name>
</gene>
<dbReference type="GO" id="GO:0006313">
    <property type="term" value="P:DNA transposition"/>
    <property type="evidence" value="ECO:0007669"/>
    <property type="project" value="InterPro"/>
</dbReference>
<organism evidence="2 3">
    <name type="scientific">Bernardetia litoralis (strain ATCC 23117 / DSM 6794 / NBRC 15988 / NCIMB 1366 / Fx l1 / Sio-4)</name>
    <name type="common">Flexibacter litoralis</name>
    <dbReference type="NCBI Taxonomy" id="880071"/>
    <lineage>
        <taxon>Bacteria</taxon>
        <taxon>Pseudomonadati</taxon>
        <taxon>Bacteroidota</taxon>
        <taxon>Cytophagia</taxon>
        <taxon>Cytophagales</taxon>
        <taxon>Bernardetiaceae</taxon>
        <taxon>Bernardetia</taxon>
    </lineage>
</organism>
<dbReference type="Proteomes" id="UP000006054">
    <property type="component" value="Chromosome"/>
</dbReference>